<dbReference type="EMBL" id="VIBQ01000009">
    <property type="protein sequence ID" value="KAB8337155.1"/>
    <property type="molecule type" value="Genomic_DNA"/>
</dbReference>
<protein>
    <recommendedName>
        <fullName evidence="4">Oxidoreductase AflY</fullName>
    </recommendedName>
</protein>
<keyword evidence="3" id="KW-1185">Reference proteome</keyword>
<gene>
    <name evidence="2" type="ORF">FH972_021458</name>
</gene>
<dbReference type="Proteomes" id="UP000327013">
    <property type="component" value="Unassembled WGS sequence"/>
</dbReference>
<keyword evidence="1" id="KW-0560">Oxidoreductase</keyword>
<dbReference type="AlphaFoldDB" id="A0A5N6KQ04"/>
<sequence length="343" mass="39385">MKQYAHNLGYQRPAVASHDNVVRDMQEPAKFRKYLGRDKYYHDFMLFFQEEMDKKGWQQVLNEQLFKRDELADDMLGRMFTGILHPIIHLGFGVEFEQPAIIAEALAQAAVHGSWSQLLSIEKKALERKSTGPAPTLLSLIRRARSGGRFADLAAQYTVSPQTLQEQTDEMIRTNAIFCIASQNPKHIVKMDFFLIHSLNSSIFFSRFLNADWIEEKDKVRLLEWKARADIDMYLSNGSPELLWNEVTSYKPKCPSHGWKEIFERTYRYEEDGHCVKMVRALANGYQLASGQVEDITVTRDDWLTMAHMAIDSEESGGPPFVRGSWWGVPLREGQANGSCRLA</sequence>
<organism evidence="2 3">
    <name type="scientific">Carpinus fangiana</name>
    <dbReference type="NCBI Taxonomy" id="176857"/>
    <lineage>
        <taxon>Eukaryota</taxon>
        <taxon>Viridiplantae</taxon>
        <taxon>Streptophyta</taxon>
        <taxon>Embryophyta</taxon>
        <taxon>Tracheophyta</taxon>
        <taxon>Spermatophyta</taxon>
        <taxon>Magnoliopsida</taxon>
        <taxon>eudicotyledons</taxon>
        <taxon>Gunneridae</taxon>
        <taxon>Pentapetalae</taxon>
        <taxon>rosids</taxon>
        <taxon>fabids</taxon>
        <taxon>Fagales</taxon>
        <taxon>Betulaceae</taxon>
        <taxon>Carpinus</taxon>
    </lineage>
</organism>
<dbReference type="PANTHER" id="PTHR35870:SF1">
    <property type="entry name" value="PROTEIN, PUTATIVE (AFU_ORTHOLOGUE AFUA_5G03330)-RELATED"/>
    <property type="match status" value="1"/>
</dbReference>
<dbReference type="PANTHER" id="PTHR35870">
    <property type="entry name" value="PROTEIN, PUTATIVE (AFU_ORTHOLOGUE AFUA_5G03330)-RELATED"/>
    <property type="match status" value="1"/>
</dbReference>
<evidence type="ECO:0000313" key="2">
    <source>
        <dbReference type="EMBL" id="KAB8337155.1"/>
    </source>
</evidence>
<evidence type="ECO:0000256" key="1">
    <source>
        <dbReference type="ARBA" id="ARBA00023002"/>
    </source>
</evidence>
<evidence type="ECO:0000313" key="3">
    <source>
        <dbReference type="Proteomes" id="UP000327013"/>
    </source>
</evidence>
<dbReference type="Pfam" id="PF14027">
    <property type="entry name" value="Questin_oxidase"/>
    <property type="match status" value="1"/>
</dbReference>
<dbReference type="GO" id="GO:0016491">
    <property type="term" value="F:oxidoreductase activity"/>
    <property type="evidence" value="ECO:0007669"/>
    <property type="project" value="UniProtKB-KW"/>
</dbReference>
<dbReference type="InterPro" id="IPR025337">
    <property type="entry name" value="Questin_oxidase-like"/>
</dbReference>
<comment type="caution">
    <text evidence="2">The sequence shown here is derived from an EMBL/GenBank/DDBJ whole genome shotgun (WGS) entry which is preliminary data.</text>
</comment>
<proteinExistence type="predicted"/>
<name>A0A5N6KQ04_9ROSI</name>
<evidence type="ECO:0008006" key="4">
    <source>
        <dbReference type="Google" id="ProtNLM"/>
    </source>
</evidence>
<reference evidence="2 3" key="1">
    <citation type="submission" date="2019-06" db="EMBL/GenBank/DDBJ databases">
        <title>A chromosomal-level reference genome of Carpinus fangiana (Coryloideae, Betulaceae).</title>
        <authorList>
            <person name="Yang X."/>
            <person name="Wang Z."/>
            <person name="Zhang L."/>
            <person name="Hao G."/>
            <person name="Liu J."/>
            <person name="Yang Y."/>
        </authorList>
    </citation>
    <scope>NUCLEOTIDE SEQUENCE [LARGE SCALE GENOMIC DNA]</scope>
    <source>
        <strain evidence="2">Cfa_2016G</strain>
        <tissue evidence="2">Leaf</tissue>
    </source>
</reference>
<accession>A0A5N6KQ04</accession>